<keyword evidence="3 8" id="KW-0812">Transmembrane</keyword>
<feature type="transmembrane region" description="Helical" evidence="8">
    <location>
        <begin position="117"/>
        <end position="134"/>
    </location>
</feature>
<dbReference type="PANTHER" id="PTHR23137">
    <property type="entry name" value="VESICLE TRANSPORT PROTEIN-RELATED"/>
    <property type="match status" value="1"/>
</dbReference>
<protein>
    <recommendedName>
        <fullName evidence="8">Vesicle transport protein</fullName>
    </recommendedName>
</protein>
<dbReference type="InterPro" id="IPR007305">
    <property type="entry name" value="Vesicle_transpt_Got1/SFT2"/>
</dbReference>
<evidence type="ECO:0000256" key="1">
    <source>
        <dbReference type="ARBA" id="ARBA00004141"/>
    </source>
</evidence>
<sequence length="301" mass="33697">MWKMGNDEEDRAESFLDENSEGICSLSTTQRIYASAACLLSGLVLMFLSLIVFAIPIKFALLFTFGNVLAVGSTAFLMGPEQQLRMMFDSVRVYATVIYIGFVVLALICALWIQSKILTLLAIICEICALIWYYRQCCENRIGLTLQEQGLPQIQWHSPDTLTLYTSMVNELQQLTQDPHNAPVFAFPAKNLQVEQMVLNLRTAEDMITSRLAAIVDDVKKILTPEVEKLCQALEIESKVDRLPKSIPENRASGIVALLDKPAGELQPMVRPAAIMRGRNFAVNPSKFHILNKNLEVSPDE</sequence>
<keyword evidence="6 8" id="KW-0472">Membrane</keyword>
<dbReference type="Pfam" id="PF04178">
    <property type="entry name" value="Got1"/>
    <property type="match status" value="1"/>
</dbReference>
<comment type="similarity">
    <text evidence="7 8">Belongs to the SFT2 family.</text>
</comment>
<evidence type="ECO:0000256" key="7">
    <source>
        <dbReference type="ARBA" id="ARBA00025800"/>
    </source>
</evidence>
<dbReference type="AlphaFoldDB" id="A0A2P5VU02"/>
<dbReference type="InterPro" id="IPR011691">
    <property type="entry name" value="Vesicle_transpt_SFT2"/>
</dbReference>
<dbReference type="GO" id="GO:0005737">
    <property type="term" value="C:cytoplasm"/>
    <property type="evidence" value="ECO:0007669"/>
    <property type="project" value="UniProtKB-ARBA"/>
</dbReference>
<gene>
    <name evidence="9" type="ORF">GOBAR_AA38401</name>
</gene>
<dbReference type="Proteomes" id="UP000239757">
    <property type="component" value="Unassembled WGS sequence"/>
</dbReference>
<comment type="function">
    <text evidence="8">May be involved in fusion of retrograde transport vesicles derived from an endocytic compartment with the Golgi complex.</text>
</comment>
<name>A0A2P5VU02_GOSBA</name>
<dbReference type="PANTHER" id="PTHR23137:SF29">
    <property type="entry name" value="VESICLE TRANSPORT PROTEIN"/>
    <property type="match status" value="1"/>
</dbReference>
<accession>A0A2P5VU02</accession>
<dbReference type="GO" id="GO:0012505">
    <property type="term" value="C:endomembrane system"/>
    <property type="evidence" value="ECO:0007669"/>
    <property type="project" value="UniProtKB-ARBA"/>
</dbReference>
<dbReference type="GO" id="GO:0016020">
    <property type="term" value="C:membrane"/>
    <property type="evidence" value="ECO:0007669"/>
    <property type="project" value="UniProtKB-SubCell"/>
</dbReference>
<feature type="transmembrane region" description="Helical" evidence="8">
    <location>
        <begin position="32"/>
        <end position="53"/>
    </location>
</feature>
<reference evidence="9 10" key="1">
    <citation type="submission" date="2015-01" db="EMBL/GenBank/DDBJ databases">
        <title>Genome of allotetraploid Gossypium barbadense reveals genomic plasticity and fiber elongation in cotton evolution.</title>
        <authorList>
            <person name="Chen X."/>
            <person name="Liu X."/>
            <person name="Zhao B."/>
            <person name="Zheng H."/>
            <person name="Hu Y."/>
            <person name="Lu G."/>
            <person name="Yang C."/>
            <person name="Chen J."/>
            <person name="Shan C."/>
            <person name="Zhang L."/>
            <person name="Zhou Y."/>
            <person name="Wang L."/>
            <person name="Guo W."/>
            <person name="Bai Y."/>
            <person name="Ruan J."/>
            <person name="Shangguan X."/>
            <person name="Mao Y."/>
            <person name="Jiang J."/>
            <person name="Zhu Y."/>
            <person name="Lei J."/>
            <person name="Kang H."/>
            <person name="Chen S."/>
            <person name="He X."/>
            <person name="Wang R."/>
            <person name="Wang Y."/>
            <person name="Chen J."/>
            <person name="Wang L."/>
            <person name="Yu S."/>
            <person name="Wang B."/>
            <person name="Wei J."/>
            <person name="Song S."/>
            <person name="Lu X."/>
            <person name="Gao Z."/>
            <person name="Gu W."/>
            <person name="Deng X."/>
            <person name="Ma D."/>
            <person name="Wang S."/>
            <person name="Liang W."/>
            <person name="Fang L."/>
            <person name="Cai C."/>
            <person name="Zhu X."/>
            <person name="Zhou B."/>
            <person name="Zhang Y."/>
            <person name="Chen Z."/>
            <person name="Xu S."/>
            <person name="Zhu R."/>
            <person name="Wang S."/>
            <person name="Zhang T."/>
            <person name="Zhao G."/>
        </authorList>
    </citation>
    <scope>NUCLEOTIDE SEQUENCE [LARGE SCALE GENOMIC DNA]</scope>
    <source>
        <strain evidence="10">cv. Xinhai21</strain>
        <tissue evidence="9">Leaf</tissue>
    </source>
</reference>
<keyword evidence="5 8" id="KW-1133">Transmembrane helix</keyword>
<evidence type="ECO:0000256" key="2">
    <source>
        <dbReference type="ARBA" id="ARBA00022448"/>
    </source>
</evidence>
<proteinExistence type="inferred from homology"/>
<evidence type="ECO:0000313" key="9">
    <source>
        <dbReference type="EMBL" id="PPR82318.1"/>
    </source>
</evidence>
<evidence type="ECO:0000256" key="6">
    <source>
        <dbReference type="ARBA" id="ARBA00023136"/>
    </source>
</evidence>
<dbReference type="GO" id="GO:0016192">
    <property type="term" value="P:vesicle-mediated transport"/>
    <property type="evidence" value="ECO:0007669"/>
    <property type="project" value="InterPro"/>
</dbReference>
<evidence type="ECO:0000256" key="3">
    <source>
        <dbReference type="ARBA" id="ARBA00022692"/>
    </source>
</evidence>
<dbReference type="GO" id="GO:0015031">
    <property type="term" value="P:protein transport"/>
    <property type="evidence" value="ECO:0007669"/>
    <property type="project" value="UniProtKB-KW"/>
</dbReference>
<evidence type="ECO:0000256" key="8">
    <source>
        <dbReference type="RuleBase" id="RU363111"/>
    </source>
</evidence>
<keyword evidence="2 8" id="KW-0813">Transport</keyword>
<keyword evidence="4 8" id="KW-0653">Protein transport</keyword>
<organism evidence="9 10">
    <name type="scientific">Gossypium barbadense</name>
    <name type="common">Sea Island cotton</name>
    <name type="synonym">Hibiscus barbadensis</name>
    <dbReference type="NCBI Taxonomy" id="3634"/>
    <lineage>
        <taxon>Eukaryota</taxon>
        <taxon>Viridiplantae</taxon>
        <taxon>Streptophyta</taxon>
        <taxon>Embryophyta</taxon>
        <taxon>Tracheophyta</taxon>
        <taxon>Spermatophyta</taxon>
        <taxon>Magnoliopsida</taxon>
        <taxon>eudicotyledons</taxon>
        <taxon>Gunneridae</taxon>
        <taxon>Pentapetalae</taxon>
        <taxon>rosids</taxon>
        <taxon>malvids</taxon>
        <taxon>Malvales</taxon>
        <taxon>Malvaceae</taxon>
        <taxon>Malvoideae</taxon>
        <taxon>Gossypium</taxon>
    </lineage>
</organism>
<evidence type="ECO:0000313" key="10">
    <source>
        <dbReference type="Proteomes" id="UP000239757"/>
    </source>
</evidence>
<evidence type="ECO:0000256" key="5">
    <source>
        <dbReference type="ARBA" id="ARBA00022989"/>
    </source>
</evidence>
<feature type="transmembrane region" description="Helical" evidence="8">
    <location>
        <begin position="60"/>
        <end position="79"/>
    </location>
</feature>
<dbReference type="OrthoDB" id="73614at2759"/>
<comment type="subcellular location">
    <subcellularLocation>
        <location evidence="1 8">Membrane</location>
        <topology evidence="1 8">Multi-pass membrane protein</topology>
    </subcellularLocation>
</comment>
<feature type="transmembrane region" description="Helical" evidence="8">
    <location>
        <begin position="91"/>
        <end position="112"/>
    </location>
</feature>
<evidence type="ECO:0000256" key="4">
    <source>
        <dbReference type="ARBA" id="ARBA00022927"/>
    </source>
</evidence>
<dbReference type="EMBL" id="KZ670911">
    <property type="protein sequence ID" value="PPR82318.1"/>
    <property type="molecule type" value="Genomic_DNA"/>
</dbReference>